<dbReference type="Proteomes" id="UP000199236">
    <property type="component" value="Unassembled WGS sequence"/>
</dbReference>
<dbReference type="GO" id="GO:0005886">
    <property type="term" value="C:plasma membrane"/>
    <property type="evidence" value="ECO:0007669"/>
    <property type="project" value="UniProtKB-SubCell"/>
</dbReference>
<evidence type="ECO:0000256" key="6">
    <source>
        <dbReference type="SAM" id="Phobius"/>
    </source>
</evidence>
<sequence>MPRGRQAKSPVQIPFSGWIDILFRVKNKLIEDRISLVSAGVAFYTLLAVFPAITALMAIAGLVVEPVEVARKLQLITNFVPQDAAAIILNQAKSVAGSQERGLGVALVLGLSLSLYSASRSMASLVQGLNVVYDEKEKRGFFKLLLITLALTLIMVVGFVFAVAAAIALPTIFNILAIPGWIQGIFSTASWFLMALLVVTGLSIVYRFGPSRKEAKWQWLTTGAMTACALWLIGSIGFSIYVSNFASYNETFGSMAGAIILLMWLWMSSFIILMGAELNAEIEAQTKIDSTIGPAKPMGSRGATKADILGESIKDG</sequence>
<keyword evidence="5 6" id="KW-0472">Membrane</keyword>
<name>A0A1I5H5P9_9HYPH</name>
<dbReference type="STRING" id="655353.SAMN04488056_10642"/>
<proteinExistence type="predicted"/>
<organism evidence="7 8">
    <name type="scientific">Cohaesibacter marisflavi</name>
    <dbReference type="NCBI Taxonomy" id="655353"/>
    <lineage>
        <taxon>Bacteria</taxon>
        <taxon>Pseudomonadati</taxon>
        <taxon>Pseudomonadota</taxon>
        <taxon>Alphaproteobacteria</taxon>
        <taxon>Hyphomicrobiales</taxon>
        <taxon>Cohaesibacteraceae</taxon>
    </lineage>
</organism>
<evidence type="ECO:0000313" key="8">
    <source>
        <dbReference type="Proteomes" id="UP000199236"/>
    </source>
</evidence>
<feature type="transmembrane region" description="Helical" evidence="6">
    <location>
        <begin position="217"/>
        <end position="242"/>
    </location>
</feature>
<keyword evidence="2" id="KW-1003">Cell membrane</keyword>
<keyword evidence="4 6" id="KW-1133">Transmembrane helix</keyword>
<dbReference type="PANTHER" id="PTHR30213">
    <property type="entry name" value="INNER MEMBRANE PROTEIN YHJD"/>
    <property type="match status" value="1"/>
</dbReference>
<keyword evidence="3 6" id="KW-0812">Transmembrane</keyword>
<comment type="subcellular location">
    <subcellularLocation>
        <location evidence="1">Cell membrane</location>
        <topology evidence="1">Multi-pass membrane protein</topology>
    </subcellularLocation>
</comment>
<gene>
    <name evidence="7" type="ORF">SAMN04488056_10642</name>
</gene>
<accession>A0A1I5H5P9</accession>
<dbReference type="AlphaFoldDB" id="A0A1I5H5P9"/>
<evidence type="ECO:0000256" key="5">
    <source>
        <dbReference type="ARBA" id="ARBA00023136"/>
    </source>
</evidence>
<dbReference type="RefSeq" id="WP_090072797.1">
    <property type="nucleotide sequence ID" value="NZ_FOVR01000006.1"/>
</dbReference>
<dbReference type="PANTHER" id="PTHR30213:SF0">
    <property type="entry name" value="UPF0761 MEMBRANE PROTEIN YIHY"/>
    <property type="match status" value="1"/>
</dbReference>
<feature type="transmembrane region" description="Helical" evidence="6">
    <location>
        <begin position="181"/>
        <end position="205"/>
    </location>
</feature>
<feature type="transmembrane region" description="Helical" evidence="6">
    <location>
        <begin position="254"/>
        <end position="276"/>
    </location>
</feature>
<evidence type="ECO:0000256" key="4">
    <source>
        <dbReference type="ARBA" id="ARBA00022989"/>
    </source>
</evidence>
<dbReference type="Pfam" id="PF03631">
    <property type="entry name" value="Virul_fac_BrkB"/>
    <property type="match status" value="1"/>
</dbReference>
<evidence type="ECO:0000256" key="2">
    <source>
        <dbReference type="ARBA" id="ARBA00022475"/>
    </source>
</evidence>
<reference evidence="7 8" key="1">
    <citation type="submission" date="2016-10" db="EMBL/GenBank/DDBJ databases">
        <authorList>
            <person name="de Groot N.N."/>
        </authorList>
    </citation>
    <scope>NUCLEOTIDE SEQUENCE [LARGE SCALE GENOMIC DNA]</scope>
    <source>
        <strain evidence="7 8">CGMCC 1.9157</strain>
    </source>
</reference>
<feature type="transmembrane region" description="Helical" evidence="6">
    <location>
        <begin position="144"/>
        <end position="169"/>
    </location>
</feature>
<keyword evidence="8" id="KW-1185">Reference proteome</keyword>
<evidence type="ECO:0000256" key="3">
    <source>
        <dbReference type="ARBA" id="ARBA00022692"/>
    </source>
</evidence>
<evidence type="ECO:0000313" key="7">
    <source>
        <dbReference type="EMBL" id="SFO43582.1"/>
    </source>
</evidence>
<dbReference type="OrthoDB" id="9781030at2"/>
<feature type="transmembrane region" description="Helical" evidence="6">
    <location>
        <begin position="34"/>
        <end position="64"/>
    </location>
</feature>
<dbReference type="PIRSF" id="PIRSF035875">
    <property type="entry name" value="RNase_BN"/>
    <property type="match status" value="1"/>
</dbReference>
<evidence type="ECO:0000256" key="1">
    <source>
        <dbReference type="ARBA" id="ARBA00004651"/>
    </source>
</evidence>
<dbReference type="EMBL" id="FOVR01000006">
    <property type="protein sequence ID" value="SFO43582.1"/>
    <property type="molecule type" value="Genomic_DNA"/>
</dbReference>
<dbReference type="InterPro" id="IPR017039">
    <property type="entry name" value="Virul_fac_BrkB"/>
</dbReference>
<dbReference type="NCBIfam" id="TIGR00765">
    <property type="entry name" value="yihY_not_rbn"/>
    <property type="match status" value="1"/>
</dbReference>
<protein>
    <submittedName>
        <fullName evidence="7">Membrane protein</fullName>
    </submittedName>
</protein>